<organism evidence="1 2">
    <name type="scientific">Nocardioides flavescens</name>
    <dbReference type="NCBI Taxonomy" id="2691959"/>
    <lineage>
        <taxon>Bacteria</taxon>
        <taxon>Bacillati</taxon>
        <taxon>Actinomycetota</taxon>
        <taxon>Actinomycetes</taxon>
        <taxon>Propionibacteriales</taxon>
        <taxon>Nocardioidaceae</taxon>
        <taxon>Nocardioides</taxon>
    </lineage>
</organism>
<sequence length="101" mass="9834">MVDRFVVVVSVGLLLAAGLLVGGGATVSYGGETRACAGPIVAAESGGPVPPASTDTERGLQRACAASDGTRARVALLLALVGAGVGSTAVVRPGRRTAVFS</sequence>
<reference evidence="1 2" key="1">
    <citation type="submission" date="2019-12" db="EMBL/GenBank/DDBJ databases">
        <authorList>
            <person name="Kun Z."/>
        </authorList>
    </citation>
    <scope>NUCLEOTIDE SEQUENCE [LARGE SCALE GENOMIC DNA]</scope>
    <source>
        <strain evidence="1 2">YIM 123512</strain>
    </source>
</reference>
<dbReference type="EMBL" id="WUEK01000005">
    <property type="protein sequence ID" value="MXG89729.1"/>
    <property type="molecule type" value="Genomic_DNA"/>
</dbReference>
<dbReference type="Proteomes" id="UP000473325">
    <property type="component" value="Unassembled WGS sequence"/>
</dbReference>
<dbReference type="RefSeq" id="WP_160877493.1">
    <property type="nucleotide sequence ID" value="NZ_WUEK01000005.1"/>
</dbReference>
<keyword evidence="2" id="KW-1185">Reference proteome</keyword>
<evidence type="ECO:0000313" key="2">
    <source>
        <dbReference type="Proteomes" id="UP000473325"/>
    </source>
</evidence>
<accession>A0A6L7EZG6</accession>
<proteinExistence type="predicted"/>
<evidence type="ECO:0000313" key="1">
    <source>
        <dbReference type="EMBL" id="MXG89729.1"/>
    </source>
</evidence>
<gene>
    <name evidence="1" type="ORF">GRQ65_09220</name>
</gene>
<dbReference type="AlphaFoldDB" id="A0A6L7EZG6"/>
<comment type="caution">
    <text evidence="1">The sequence shown here is derived from an EMBL/GenBank/DDBJ whole genome shotgun (WGS) entry which is preliminary data.</text>
</comment>
<protein>
    <submittedName>
        <fullName evidence="1">Uncharacterized protein</fullName>
    </submittedName>
</protein>
<name>A0A6L7EZG6_9ACTN</name>